<reference evidence="3 4" key="1">
    <citation type="journal article" date="2017" name="Biotechnol. Biofuels">
        <title>Differential beta-glucosidase expression as a function of carbon source availability in Talaromyces amestolkiae: a genomic and proteomic approach.</title>
        <authorList>
            <person name="de Eugenio L.I."/>
            <person name="Mendez-Liter J.A."/>
            <person name="Nieto-Dominguez M."/>
            <person name="Alonso L."/>
            <person name="Gil-Munoz J."/>
            <person name="Barriuso J."/>
            <person name="Prieto A."/>
            <person name="Martinez M.J."/>
        </authorList>
    </citation>
    <scope>NUCLEOTIDE SEQUENCE [LARGE SCALE GENOMIC DNA]</scope>
    <source>
        <strain evidence="3 4">CIB</strain>
    </source>
</reference>
<dbReference type="GeneID" id="63797642"/>
<dbReference type="InterPro" id="IPR001155">
    <property type="entry name" value="OxRdtase_FMN_N"/>
</dbReference>
<dbReference type="GO" id="GO:0010181">
    <property type="term" value="F:FMN binding"/>
    <property type="evidence" value="ECO:0007669"/>
    <property type="project" value="InterPro"/>
</dbReference>
<protein>
    <recommendedName>
        <fullName evidence="2">NADH:flavin oxidoreductase/NADH oxidase N-terminal domain-containing protein</fullName>
    </recommendedName>
</protein>
<dbReference type="PANTHER" id="PTHR22893:SF91">
    <property type="entry name" value="NADPH DEHYDROGENASE 2-RELATED"/>
    <property type="match status" value="1"/>
</dbReference>
<evidence type="ECO:0000256" key="1">
    <source>
        <dbReference type="ARBA" id="ARBA00022857"/>
    </source>
</evidence>
<proteinExistence type="predicted"/>
<dbReference type="Proteomes" id="UP000249363">
    <property type="component" value="Unassembled WGS sequence"/>
</dbReference>
<dbReference type="OrthoDB" id="276546at2759"/>
<dbReference type="InterPro" id="IPR045247">
    <property type="entry name" value="Oye-like"/>
</dbReference>
<dbReference type="InterPro" id="IPR013785">
    <property type="entry name" value="Aldolase_TIM"/>
</dbReference>
<dbReference type="EMBL" id="MIKG01000019">
    <property type="protein sequence ID" value="RAO72416.1"/>
    <property type="molecule type" value="Genomic_DNA"/>
</dbReference>
<evidence type="ECO:0000313" key="3">
    <source>
        <dbReference type="EMBL" id="RAO72416.1"/>
    </source>
</evidence>
<sequence>MLLQHRIAMAPVSRYRADEDHIPTPMMQEYYGQRAKVPGTLIIGESTFISPEQGGYANAPGIYNEKQVEAWRKVTDEVHMHGSYIVAQLLAVGRSADINIAAREGITITSSSSIRQDDDHAVPVSLSVPQIQETIRSYVSAAENAIRAGFDAVEIHGGYGYLIDQFLQDTANQRTDEYGGSIENRSRFAIEVVSAVVEAIGAERTALRLSPWSRVAGMGMADPVPQFSHVIRKINALGPLAYLHLIEPVVHGFEDIEAPNMENLDFACALWEGPILLAGGYKAQSARELLDEKRNGQNVIVVFGRYFISNPDLPFRLRRGLDFTNYKRESFYTPMAREGYTDYSFSPEFIQTSTGQL</sequence>
<keyword evidence="4" id="KW-1185">Reference proteome</keyword>
<feature type="domain" description="NADH:flavin oxidoreductase/NADH oxidase N-terminal" evidence="2">
    <location>
        <begin position="1"/>
        <end position="321"/>
    </location>
</feature>
<evidence type="ECO:0000313" key="4">
    <source>
        <dbReference type="Proteomes" id="UP000249363"/>
    </source>
</evidence>
<dbReference type="STRING" id="1196081.A0A364L9C7"/>
<dbReference type="Gene3D" id="3.20.20.70">
    <property type="entry name" value="Aldolase class I"/>
    <property type="match status" value="1"/>
</dbReference>
<dbReference type="AlphaFoldDB" id="A0A364L9C7"/>
<gene>
    <name evidence="3" type="ORF">BHQ10_008428</name>
</gene>
<comment type="caution">
    <text evidence="3">The sequence shown here is derived from an EMBL/GenBank/DDBJ whole genome shotgun (WGS) entry which is preliminary data.</text>
</comment>
<dbReference type="SUPFAM" id="SSF51395">
    <property type="entry name" value="FMN-linked oxidoreductases"/>
    <property type="match status" value="1"/>
</dbReference>
<name>A0A364L9C7_TALAM</name>
<dbReference type="GO" id="GO:0003959">
    <property type="term" value="F:NADPH dehydrogenase activity"/>
    <property type="evidence" value="ECO:0007669"/>
    <property type="project" value="TreeGrafter"/>
</dbReference>
<accession>A0A364L9C7</accession>
<keyword evidence="1" id="KW-0521">NADP</keyword>
<dbReference type="FunFam" id="3.20.20.70:FF:000138">
    <property type="entry name" value="NADPH dehydrogenase 1"/>
    <property type="match status" value="1"/>
</dbReference>
<dbReference type="CDD" id="cd02933">
    <property type="entry name" value="OYE_like_FMN"/>
    <property type="match status" value="1"/>
</dbReference>
<dbReference type="Pfam" id="PF00724">
    <property type="entry name" value="Oxidored_FMN"/>
    <property type="match status" value="1"/>
</dbReference>
<dbReference type="PANTHER" id="PTHR22893">
    <property type="entry name" value="NADH OXIDOREDUCTASE-RELATED"/>
    <property type="match status" value="1"/>
</dbReference>
<dbReference type="RefSeq" id="XP_040736930.1">
    <property type="nucleotide sequence ID" value="XM_040881232.1"/>
</dbReference>
<organism evidence="3 4">
    <name type="scientific">Talaromyces amestolkiae</name>
    <dbReference type="NCBI Taxonomy" id="1196081"/>
    <lineage>
        <taxon>Eukaryota</taxon>
        <taxon>Fungi</taxon>
        <taxon>Dikarya</taxon>
        <taxon>Ascomycota</taxon>
        <taxon>Pezizomycotina</taxon>
        <taxon>Eurotiomycetes</taxon>
        <taxon>Eurotiomycetidae</taxon>
        <taxon>Eurotiales</taxon>
        <taxon>Trichocomaceae</taxon>
        <taxon>Talaromyces</taxon>
        <taxon>Talaromyces sect. Talaromyces</taxon>
    </lineage>
</organism>
<evidence type="ECO:0000259" key="2">
    <source>
        <dbReference type="Pfam" id="PF00724"/>
    </source>
</evidence>